<evidence type="ECO:0000313" key="4">
    <source>
        <dbReference type="Proteomes" id="UP001430755"/>
    </source>
</evidence>
<keyword evidence="4" id="KW-1185">Reference proteome</keyword>
<comment type="similarity">
    <text evidence="1">Belongs to the universal stress protein A family.</text>
</comment>
<dbReference type="CDD" id="cd00293">
    <property type="entry name" value="USP-like"/>
    <property type="match status" value="1"/>
</dbReference>
<dbReference type="EMBL" id="JAJMLW010000001">
    <property type="protein sequence ID" value="MCI2241344.1"/>
    <property type="molecule type" value="Genomic_DNA"/>
</dbReference>
<evidence type="ECO:0000259" key="2">
    <source>
        <dbReference type="Pfam" id="PF00582"/>
    </source>
</evidence>
<gene>
    <name evidence="3" type="ORF">LPT13_03110</name>
</gene>
<accession>A0ABS9WEW1</accession>
<dbReference type="PANTHER" id="PTHR46268">
    <property type="entry name" value="STRESS RESPONSE PROTEIN NHAX"/>
    <property type="match status" value="1"/>
</dbReference>
<reference evidence="3" key="1">
    <citation type="submission" date="2021-11" db="EMBL/GenBank/DDBJ databases">
        <title>A Novel Adlercreutzia Species, isolated from a Allomyrina dichotoma larva feces.</title>
        <authorList>
            <person name="Suh M.K."/>
        </authorList>
    </citation>
    <scope>NUCLEOTIDE SEQUENCE</scope>
    <source>
        <strain evidence="3">JBNU-10</strain>
    </source>
</reference>
<sequence>MWTRKILVAYDGSAPSRRALELAAQIAGADRSVELVLAHVMRLFSSGAAAAGIDAVIMDDAESVRAEMEAVAEMLPNPASVRLLRGTSPADLIVNCALEEGCDLIVMGSRGQGGVKGYLGSVSYAVTKESPVTVLIAKDGSRR</sequence>
<comment type="caution">
    <text evidence="3">The sequence shown here is derived from an EMBL/GenBank/DDBJ whole genome shotgun (WGS) entry which is preliminary data.</text>
</comment>
<dbReference type="Proteomes" id="UP001430755">
    <property type="component" value="Unassembled WGS sequence"/>
</dbReference>
<dbReference type="InterPro" id="IPR006016">
    <property type="entry name" value="UspA"/>
</dbReference>
<evidence type="ECO:0000313" key="3">
    <source>
        <dbReference type="EMBL" id="MCI2241344.1"/>
    </source>
</evidence>
<dbReference type="RefSeq" id="WP_242163423.1">
    <property type="nucleotide sequence ID" value="NZ_JAJMLW010000001.1"/>
</dbReference>
<dbReference type="PANTHER" id="PTHR46268:SF6">
    <property type="entry name" value="UNIVERSAL STRESS PROTEIN UP12"/>
    <property type="match status" value="1"/>
</dbReference>
<name>A0ABS9WEW1_9ACTN</name>
<dbReference type="Pfam" id="PF00582">
    <property type="entry name" value="Usp"/>
    <property type="match status" value="1"/>
</dbReference>
<proteinExistence type="inferred from homology"/>
<feature type="domain" description="UspA" evidence="2">
    <location>
        <begin position="4"/>
        <end position="138"/>
    </location>
</feature>
<evidence type="ECO:0000256" key="1">
    <source>
        <dbReference type="ARBA" id="ARBA00008791"/>
    </source>
</evidence>
<protein>
    <submittedName>
        <fullName evidence="3">Universal stress protein</fullName>
    </submittedName>
</protein>
<organism evidence="3 4">
    <name type="scientific">Adlercreutzia faecimuris</name>
    <dbReference type="NCBI Taxonomy" id="2897341"/>
    <lineage>
        <taxon>Bacteria</taxon>
        <taxon>Bacillati</taxon>
        <taxon>Actinomycetota</taxon>
        <taxon>Coriobacteriia</taxon>
        <taxon>Eggerthellales</taxon>
        <taxon>Eggerthellaceae</taxon>
        <taxon>Adlercreutzia</taxon>
    </lineage>
</organism>